<dbReference type="EMBL" id="CP037968">
    <property type="protein sequence ID" value="QYZ79587.1"/>
    <property type="molecule type" value="Genomic_DNA"/>
</dbReference>
<evidence type="ECO:0008006" key="3">
    <source>
        <dbReference type="Google" id="ProtNLM"/>
    </source>
</evidence>
<dbReference type="InterPro" id="IPR010916">
    <property type="entry name" value="TonB_box_CS"/>
</dbReference>
<dbReference type="KEGG" id="mfk:E2N92_09160"/>
<sequence>MNRIEKLGLLWIAAVFWMVAPAGAYLEAGADTVALAAGDTLTVTGQTDREGGVWVWAVTGGTITCDHLETGQDGRFSWTVESTRDAEGSYTLFVQDAGEDRNPAVTFRNDGERGEVIAPEGAGFLVWAMPGLAGRLTGTFENGKGDDDVVRLVVPVYPPWADVDAPVVWEHGETITVSGTTNLAPGTVLTYELTEGGLEAGTDPARLVAEGETTVEAGYGGRTWSFVLDTGRLDTGDHLLTLIDQEQSRILATVERTVQGQEYNPAFLAFAGDRLVWTNLATDPDHLYLVAVEDGSTTQVDAGTALDPHSPPALSAGHLVWVGKAENYSSSGRTNLFAYTIATGETTDLTESKRGPRMPAVDGDLVVWKERDDQALTYSLRIVGYDLGTGTGEAYPSEEGWTPYNPRTSGGLVVWEEQDGKGNGRVVAYDTMTGKMEHLSAETGWHGWPAVSEGYGVWAERAGDEYAVMMRVPGNDQPREVARTPDHLGFQADGGRFIWQEKEDGKMYHLRMLDARDGEVRTLLSKECPFTSPTISGDRVAWIERGKDRNEIKMYNLTTGEETILSAPEFLNRSAAAETEIGRPDTPASGDTEAVPGSPGFGAAAALVALLSLAWTVRR</sequence>
<dbReference type="OrthoDB" id="146042at2157"/>
<dbReference type="RefSeq" id="WP_220680894.1">
    <property type="nucleotide sequence ID" value="NZ_CP037968.1"/>
</dbReference>
<protein>
    <recommendedName>
        <fullName evidence="3">DUF5050 domain-containing protein</fullName>
    </recommendedName>
</protein>
<dbReference type="PANTHER" id="PTHR36842">
    <property type="entry name" value="PROTEIN TOLB HOMOLOG"/>
    <property type="match status" value="1"/>
</dbReference>
<name>A0A8G1A3V6_9EURY</name>
<reference evidence="1" key="1">
    <citation type="journal article" date="2005" name="Int. J. Syst. Evol. Microbiol.">
        <title>Methanofollis formosanus sp. nov., isolated from a fish pond.</title>
        <authorList>
            <person name="Wu S.Y."/>
            <person name="Chen S.C."/>
            <person name="Lai M.C."/>
        </authorList>
    </citation>
    <scope>NUCLEOTIDE SEQUENCE</scope>
    <source>
        <strain evidence="1">ML15</strain>
    </source>
</reference>
<evidence type="ECO:0000313" key="1">
    <source>
        <dbReference type="EMBL" id="QYZ79587.1"/>
    </source>
</evidence>
<dbReference type="SUPFAM" id="SSF82171">
    <property type="entry name" value="DPP6 N-terminal domain-like"/>
    <property type="match status" value="1"/>
</dbReference>
<dbReference type="PROSITE" id="PS00430">
    <property type="entry name" value="TONB_DEPENDENT_REC_1"/>
    <property type="match status" value="1"/>
</dbReference>
<organism evidence="1 2">
    <name type="scientific">Methanofollis formosanus</name>
    <dbReference type="NCBI Taxonomy" id="299308"/>
    <lineage>
        <taxon>Archaea</taxon>
        <taxon>Methanobacteriati</taxon>
        <taxon>Methanobacteriota</taxon>
        <taxon>Stenosarchaea group</taxon>
        <taxon>Methanomicrobia</taxon>
        <taxon>Methanomicrobiales</taxon>
        <taxon>Methanomicrobiaceae</taxon>
        <taxon>Methanofollis</taxon>
    </lineage>
</organism>
<dbReference type="SUPFAM" id="SSF69304">
    <property type="entry name" value="Tricorn protease N-terminal domain"/>
    <property type="match status" value="1"/>
</dbReference>
<keyword evidence="2" id="KW-1185">Reference proteome</keyword>
<dbReference type="Proteomes" id="UP000826709">
    <property type="component" value="Chromosome"/>
</dbReference>
<reference evidence="1" key="2">
    <citation type="submission" date="2019-03" db="EMBL/GenBank/DDBJ databases">
        <authorList>
            <person name="Chen S.-C."/>
            <person name="Wu S.-Y."/>
            <person name="Lai M.-C."/>
        </authorList>
    </citation>
    <scope>NUCLEOTIDE SEQUENCE</scope>
    <source>
        <strain evidence="1">ML15</strain>
    </source>
</reference>
<evidence type="ECO:0000313" key="2">
    <source>
        <dbReference type="Proteomes" id="UP000826709"/>
    </source>
</evidence>
<gene>
    <name evidence="1" type="ORF">E2N92_09160</name>
</gene>
<dbReference type="InterPro" id="IPR011042">
    <property type="entry name" value="6-blade_b-propeller_TolB-like"/>
</dbReference>
<dbReference type="PANTHER" id="PTHR36842:SF1">
    <property type="entry name" value="PROTEIN TOLB"/>
    <property type="match status" value="1"/>
</dbReference>
<dbReference type="AlphaFoldDB" id="A0A8G1A3V6"/>
<proteinExistence type="predicted"/>
<accession>A0A8G1A3V6</accession>
<dbReference type="Gene3D" id="2.120.10.30">
    <property type="entry name" value="TolB, C-terminal domain"/>
    <property type="match status" value="1"/>
</dbReference>